<dbReference type="Proteomes" id="UP000234237">
    <property type="component" value="Chromosome"/>
</dbReference>
<keyword evidence="1" id="KW-0812">Transmembrane</keyword>
<name>A0A2K9J066_9BACI</name>
<gene>
    <name evidence="2" type="ORF">A21D_00278</name>
</gene>
<evidence type="ECO:0000313" key="2">
    <source>
        <dbReference type="EMBL" id="AUJ23391.1"/>
    </source>
</evidence>
<dbReference type="RefSeq" id="WP_077705638.1">
    <property type="nucleotide sequence ID" value="NZ_CP018622.1"/>
</dbReference>
<dbReference type="EMBL" id="CP018622">
    <property type="protein sequence ID" value="AUJ23391.1"/>
    <property type="molecule type" value="Genomic_DNA"/>
</dbReference>
<accession>A0A2K9J066</accession>
<sequence length="95" mass="11083">MLQWVLEIASFIVIICLLYKRINDIEDISLMHVVYIVLAFIIISVLSAIIFYYPGSWLMNKISNSFLRIVTAYAIVIIVISIGRWLWTKTFAKNR</sequence>
<feature type="transmembrane region" description="Helical" evidence="1">
    <location>
        <begin position="6"/>
        <end position="22"/>
    </location>
</feature>
<dbReference type="KEGG" id="vpn:A21D_00278"/>
<organism evidence="2 3">
    <name type="scientific">Virgibacillus dokdonensis</name>
    <dbReference type="NCBI Taxonomy" id="302167"/>
    <lineage>
        <taxon>Bacteria</taxon>
        <taxon>Bacillati</taxon>
        <taxon>Bacillota</taxon>
        <taxon>Bacilli</taxon>
        <taxon>Bacillales</taxon>
        <taxon>Bacillaceae</taxon>
        <taxon>Virgibacillus</taxon>
    </lineage>
</organism>
<protein>
    <submittedName>
        <fullName evidence="2">Uncharacterized protein</fullName>
    </submittedName>
</protein>
<dbReference type="AlphaFoldDB" id="A0A2K9J066"/>
<keyword evidence="1" id="KW-1133">Transmembrane helix</keyword>
<dbReference type="STRING" id="302167.GCA_900166595_03156"/>
<evidence type="ECO:0000256" key="1">
    <source>
        <dbReference type="SAM" id="Phobius"/>
    </source>
</evidence>
<feature type="transmembrane region" description="Helical" evidence="1">
    <location>
        <begin position="34"/>
        <end position="53"/>
    </location>
</feature>
<proteinExistence type="predicted"/>
<feature type="transmembrane region" description="Helical" evidence="1">
    <location>
        <begin position="65"/>
        <end position="87"/>
    </location>
</feature>
<reference evidence="3" key="1">
    <citation type="submission" date="2016-11" db="EMBL/GenBank/DDBJ databases">
        <title>Complete genome sequence of Virgibacillus pantothenticus 21D, a halophilic bacterium isolated from the deep hypersaline anoxic basin Discovery in the Mediterranean Sea.</title>
        <authorList>
            <person name="Zeaiter Z."/>
            <person name="Booth J.M."/>
            <person name="Prosdocimi E.M."/>
            <person name="Mapelli F."/>
            <person name="Fusi M."/>
            <person name="Daffonchio D."/>
            <person name="Borin S."/>
            <person name="Crotti E."/>
        </authorList>
    </citation>
    <scope>NUCLEOTIDE SEQUENCE [LARGE SCALE GENOMIC DNA]</scope>
    <source>
        <strain evidence="3">21D</strain>
    </source>
</reference>
<keyword evidence="1" id="KW-0472">Membrane</keyword>
<evidence type="ECO:0000313" key="3">
    <source>
        <dbReference type="Proteomes" id="UP000234237"/>
    </source>
</evidence>